<sequence>MASRAILRRKRLISDYLNTSSWSVQALQYLGPPSQKSDSRGYRSNAHHSSEDFNHVKNLNVHSVAKQDLLGFPGLKSFSYRCKGISVLGLGSARFQFSSPLSVSLMSYSVRHASTATAKQPEPGSDDEGDEELVATRRKEASAEECDQAVEGLTTAKAKAKAKRLQDSKKVAKSVLQRVWATILGIGPALRAVASMSREDWAKKFVHWGHEIKSTAQHYWLGFKLLWADVRISSRLLLKLAGGKTLSRRERQQLTRTTADIFRLVPFAVFIIVPFMEFLLPVFLKLFPNMLPSTFQDKMKEQEALKRRLHARIEYAKFLQDTVKEMAKEVQNSRSGEIKKTAEDLDDFLNKVRKGSSVSNEEILGFAKLFNDELTLDNINRPRLVNMCKYMGISPFGTDAYLRYMLRKRLQRIKNDDKLIQAEGVESLSEDELREDCRERGMLGVVSVEEMRQQLRDWLDLSLNHSVPSSLLILSRAFISGKLKPEDAVRDTLTSLPDEVVDTVGITALPSEDSVSERRRKLEYLEMQEELIKEEEKEEEKRARMKESKADEEDVALKEMTIPTAREAQEQAIARALGKREHLCELSRALAVLASASSVSREREEFLGLVNKEIELYNSMVEKEGTDGEKDAIKAYKAAREESDHSSEVSESDEVSSVLIEKVDAMLQNLEKEIDDVDAKIGDRWRILDRDHDGKVTPEEVAAAAIYLKDTLGKEGVQELISNLSKDRDGKILVEDIVKLGSQIEEDNSSEEGRM</sequence>
<dbReference type="SUPFAM" id="SSF47473">
    <property type="entry name" value="EF-hand"/>
    <property type="match status" value="1"/>
</dbReference>
<gene>
    <name evidence="17" type="ORF">CCACVL1_24854</name>
</gene>
<evidence type="ECO:0000256" key="5">
    <source>
        <dbReference type="ARBA" id="ARBA00022692"/>
    </source>
</evidence>
<dbReference type="InterPro" id="IPR018247">
    <property type="entry name" value="EF_Hand_1_Ca_BS"/>
</dbReference>
<evidence type="ECO:0000259" key="16">
    <source>
        <dbReference type="PROSITE" id="PS51758"/>
    </source>
</evidence>
<feature type="domain" description="Letm1 RBD" evidence="16">
    <location>
        <begin position="307"/>
        <end position="498"/>
    </location>
</feature>
<dbReference type="CDD" id="cd00051">
    <property type="entry name" value="EFh"/>
    <property type="match status" value="1"/>
</dbReference>
<dbReference type="Gene3D" id="1.10.238.10">
    <property type="entry name" value="EF-hand"/>
    <property type="match status" value="1"/>
</dbReference>
<keyword evidence="4" id="KW-0813">Transport</keyword>
<dbReference type="InterPro" id="IPR011992">
    <property type="entry name" value="EF-hand-dom_pair"/>
</dbReference>
<dbReference type="OMA" id="KCEKEQC"/>
<dbReference type="PANTHER" id="PTHR14009:SF31">
    <property type="entry name" value="MITOCHONDRIAL PROTON_CALCIUM EXCHANGER PROTEIN"/>
    <property type="match status" value="1"/>
</dbReference>
<keyword evidence="18" id="KW-1185">Reference proteome</keyword>
<dbReference type="InterPro" id="IPR044202">
    <property type="entry name" value="LETM1/MDM38-like"/>
</dbReference>
<feature type="region of interest" description="Disordered" evidence="13">
    <location>
        <begin position="534"/>
        <end position="555"/>
    </location>
</feature>
<dbReference type="GO" id="GO:0015297">
    <property type="term" value="F:antiporter activity"/>
    <property type="evidence" value="ECO:0007669"/>
    <property type="project" value="UniProtKB-KW"/>
</dbReference>
<dbReference type="PANTHER" id="PTHR14009">
    <property type="entry name" value="LEUCINE ZIPPER-EF-HAND CONTAINING TRANSMEMBRANE PROTEIN"/>
    <property type="match status" value="1"/>
</dbReference>
<feature type="domain" description="EF-hand" evidence="15">
    <location>
        <begin position="676"/>
        <end position="711"/>
    </location>
</feature>
<protein>
    <recommendedName>
        <fullName evidence="3">Mitochondrial proton/calcium exchanger protein</fullName>
    </recommendedName>
    <alternativeName>
        <fullName evidence="11">Leucine zipper-EF-hand-containing transmembrane protein 1</fullName>
    </alternativeName>
</protein>
<keyword evidence="6" id="KW-0999">Mitochondrion inner membrane</keyword>
<dbReference type="Pfam" id="PF13499">
    <property type="entry name" value="EF-hand_7"/>
    <property type="match status" value="1"/>
</dbReference>
<evidence type="ECO:0000256" key="14">
    <source>
        <dbReference type="SAM" id="Phobius"/>
    </source>
</evidence>
<feature type="region of interest" description="Disordered" evidence="13">
    <location>
        <begin position="114"/>
        <end position="133"/>
    </location>
</feature>
<dbReference type="GO" id="GO:0043022">
    <property type="term" value="F:ribosome binding"/>
    <property type="evidence" value="ECO:0007669"/>
    <property type="project" value="InterPro"/>
</dbReference>
<dbReference type="GO" id="GO:0005509">
    <property type="term" value="F:calcium ion binding"/>
    <property type="evidence" value="ECO:0007669"/>
    <property type="project" value="InterPro"/>
</dbReference>
<evidence type="ECO:0000313" key="17">
    <source>
        <dbReference type="EMBL" id="OMO59393.1"/>
    </source>
</evidence>
<evidence type="ECO:0000256" key="1">
    <source>
        <dbReference type="ARBA" id="ARBA00004434"/>
    </source>
</evidence>
<evidence type="ECO:0000256" key="13">
    <source>
        <dbReference type="SAM" id="MobiDB-lite"/>
    </source>
</evidence>
<feature type="compositionally biased region" description="Acidic residues" evidence="13">
    <location>
        <begin position="124"/>
        <end position="133"/>
    </location>
</feature>
<dbReference type="PROSITE" id="PS00018">
    <property type="entry name" value="EF_HAND_1"/>
    <property type="match status" value="1"/>
</dbReference>
<dbReference type="Pfam" id="PF07766">
    <property type="entry name" value="LETM1_RBD"/>
    <property type="match status" value="1"/>
</dbReference>
<accession>A0A1R3GMS9</accession>
<evidence type="ECO:0000256" key="10">
    <source>
        <dbReference type="ARBA" id="ARBA00023136"/>
    </source>
</evidence>
<name>A0A1R3GMS9_COCAP</name>
<feature type="transmembrane region" description="Helical" evidence="14">
    <location>
        <begin position="261"/>
        <end position="284"/>
    </location>
</feature>
<comment type="subcellular location">
    <subcellularLocation>
        <location evidence="1">Mitochondrion inner membrane</location>
        <topology evidence="1">Single-pass membrane protein</topology>
    </subcellularLocation>
</comment>
<evidence type="ECO:0000256" key="4">
    <source>
        <dbReference type="ARBA" id="ARBA00022449"/>
    </source>
</evidence>
<evidence type="ECO:0000256" key="11">
    <source>
        <dbReference type="ARBA" id="ARBA00031360"/>
    </source>
</evidence>
<dbReference type="GO" id="GO:0030003">
    <property type="term" value="P:intracellular monoatomic cation homeostasis"/>
    <property type="evidence" value="ECO:0007669"/>
    <property type="project" value="TreeGrafter"/>
</dbReference>
<evidence type="ECO:0000256" key="9">
    <source>
        <dbReference type="ARBA" id="ARBA00023128"/>
    </source>
</evidence>
<evidence type="ECO:0000256" key="7">
    <source>
        <dbReference type="ARBA" id="ARBA00022837"/>
    </source>
</evidence>
<dbReference type="OrthoDB" id="275278at2759"/>
<dbReference type="Proteomes" id="UP000188268">
    <property type="component" value="Unassembled WGS sequence"/>
</dbReference>
<evidence type="ECO:0000256" key="3">
    <source>
        <dbReference type="ARBA" id="ARBA00020557"/>
    </source>
</evidence>
<evidence type="ECO:0000256" key="12">
    <source>
        <dbReference type="PROSITE-ProRule" id="PRU01094"/>
    </source>
</evidence>
<dbReference type="PROSITE" id="PS50222">
    <property type="entry name" value="EF_HAND_2"/>
    <property type="match status" value="1"/>
</dbReference>
<evidence type="ECO:0000256" key="8">
    <source>
        <dbReference type="ARBA" id="ARBA00022989"/>
    </source>
</evidence>
<evidence type="ECO:0000256" key="2">
    <source>
        <dbReference type="ARBA" id="ARBA00009584"/>
    </source>
</evidence>
<keyword evidence="4" id="KW-0050">Antiport</keyword>
<evidence type="ECO:0000256" key="6">
    <source>
        <dbReference type="ARBA" id="ARBA00022792"/>
    </source>
</evidence>
<dbReference type="GO" id="GO:0005743">
    <property type="term" value="C:mitochondrial inner membrane"/>
    <property type="evidence" value="ECO:0007669"/>
    <property type="project" value="UniProtKB-SubCell"/>
</dbReference>
<dbReference type="STRING" id="210143.A0A1R3GMS9"/>
<evidence type="ECO:0000259" key="15">
    <source>
        <dbReference type="PROSITE" id="PS50222"/>
    </source>
</evidence>
<comment type="caution">
    <text evidence="17">The sequence shown here is derived from an EMBL/GenBank/DDBJ whole genome shotgun (WGS) entry which is preliminary data.</text>
</comment>
<dbReference type="InterPro" id="IPR033122">
    <property type="entry name" value="LETM1-like_RBD"/>
</dbReference>
<reference evidence="17 18" key="1">
    <citation type="submission" date="2013-09" db="EMBL/GenBank/DDBJ databases">
        <title>Corchorus capsularis genome sequencing.</title>
        <authorList>
            <person name="Alam M."/>
            <person name="Haque M.S."/>
            <person name="Islam M.S."/>
            <person name="Emdad E.M."/>
            <person name="Islam M.M."/>
            <person name="Ahmed B."/>
            <person name="Halim A."/>
            <person name="Hossen Q.M.M."/>
            <person name="Hossain M.Z."/>
            <person name="Ahmed R."/>
            <person name="Khan M.M."/>
            <person name="Islam R."/>
            <person name="Rashid M.M."/>
            <person name="Khan S.A."/>
            <person name="Rahman M.S."/>
            <person name="Alam M."/>
        </authorList>
    </citation>
    <scope>NUCLEOTIDE SEQUENCE [LARGE SCALE GENOMIC DNA]</scope>
    <source>
        <strain evidence="18">cv. CVL-1</strain>
        <tissue evidence="17">Whole seedling</tissue>
    </source>
</reference>
<keyword evidence="9 12" id="KW-0496">Mitochondrion</keyword>
<proteinExistence type="inferred from homology"/>
<feature type="compositionally biased region" description="Basic and acidic residues" evidence="13">
    <location>
        <begin position="534"/>
        <end position="549"/>
    </location>
</feature>
<keyword evidence="5 14" id="KW-0812">Transmembrane</keyword>
<dbReference type="AlphaFoldDB" id="A0A1R3GMS9"/>
<dbReference type="Gramene" id="OMO59393">
    <property type="protein sequence ID" value="OMO59393"/>
    <property type="gene ID" value="CCACVL1_24854"/>
</dbReference>
<dbReference type="EMBL" id="AWWV01013961">
    <property type="protein sequence ID" value="OMO59393.1"/>
    <property type="molecule type" value="Genomic_DNA"/>
</dbReference>
<evidence type="ECO:0000313" key="18">
    <source>
        <dbReference type="Proteomes" id="UP000188268"/>
    </source>
</evidence>
<organism evidence="17 18">
    <name type="scientific">Corchorus capsularis</name>
    <name type="common">Jute</name>
    <dbReference type="NCBI Taxonomy" id="210143"/>
    <lineage>
        <taxon>Eukaryota</taxon>
        <taxon>Viridiplantae</taxon>
        <taxon>Streptophyta</taxon>
        <taxon>Embryophyta</taxon>
        <taxon>Tracheophyta</taxon>
        <taxon>Spermatophyta</taxon>
        <taxon>Magnoliopsida</taxon>
        <taxon>eudicotyledons</taxon>
        <taxon>Gunneridae</taxon>
        <taxon>Pentapetalae</taxon>
        <taxon>rosids</taxon>
        <taxon>malvids</taxon>
        <taxon>Malvales</taxon>
        <taxon>Malvaceae</taxon>
        <taxon>Grewioideae</taxon>
        <taxon>Apeibeae</taxon>
        <taxon>Corchorus</taxon>
    </lineage>
</organism>
<keyword evidence="7" id="KW-0106">Calcium</keyword>
<comment type="similarity">
    <text evidence="2">Belongs to the LETM1 family.</text>
</comment>
<dbReference type="InterPro" id="IPR002048">
    <property type="entry name" value="EF_hand_dom"/>
</dbReference>
<keyword evidence="8 14" id="KW-1133">Transmembrane helix</keyword>
<keyword evidence="10 14" id="KW-0472">Membrane</keyword>
<dbReference type="PROSITE" id="PS51758">
    <property type="entry name" value="LETM1_RBD"/>
    <property type="match status" value="1"/>
</dbReference>